<proteinExistence type="predicted"/>
<evidence type="ECO:0000313" key="2">
    <source>
        <dbReference type="Proteomes" id="UP000823775"/>
    </source>
</evidence>
<comment type="caution">
    <text evidence="1">The sequence shown here is derived from an EMBL/GenBank/DDBJ whole genome shotgun (WGS) entry which is preliminary data.</text>
</comment>
<keyword evidence="2" id="KW-1185">Reference proteome</keyword>
<sequence length="85" mass="9411">MDDIVITGGDPSYISSFTKSLDLQFSLKDLGWAADSDDRHSHHGFAVYFGPNIISSSSQKKKVVAQSSSKAEYVPLHLPHQKHPR</sequence>
<reference evidence="1 2" key="1">
    <citation type="journal article" date="2021" name="BMC Genomics">
        <title>Datura genome reveals duplications of psychoactive alkaloid biosynthetic genes and high mutation rate following tissue culture.</title>
        <authorList>
            <person name="Rajewski A."/>
            <person name="Carter-House D."/>
            <person name="Stajich J."/>
            <person name="Litt A."/>
        </authorList>
    </citation>
    <scope>NUCLEOTIDE SEQUENCE [LARGE SCALE GENOMIC DNA]</scope>
    <source>
        <strain evidence="1">AR-01</strain>
    </source>
</reference>
<accession>A0ABS8TDP4</accession>
<dbReference type="EMBL" id="JACEIK010001457">
    <property type="protein sequence ID" value="MCD7469571.1"/>
    <property type="molecule type" value="Genomic_DNA"/>
</dbReference>
<name>A0ABS8TDP4_DATST</name>
<dbReference type="Proteomes" id="UP000823775">
    <property type="component" value="Unassembled WGS sequence"/>
</dbReference>
<gene>
    <name evidence="1" type="ORF">HAX54_008684</name>
</gene>
<protein>
    <submittedName>
        <fullName evidence="1">Uncharacterized protein</fullName>
    </submittedName>
</protein>
<organism evidence="1 2">
    <name type="scientific">Datura stramonium</name>
    <name type="common">Jimsonweed</name>
    <name type="synonym">Common thornapple</name>
    <dbReference type="NCBI Taxonomy" id="4076"/>
    <lineage>
        <taxon>Eukaryota</taxon>
        <taxon>Viridiplantae</taxon>
        <taxon>Streptophyta</taxon>
        <taxon>Embryophyta</taxon>
        <taxon>Tracheophyta</taxon>
        <taxon>Spermatophyta</taxon>
        <taxon>Magnoliopsida</taxon>
        <taxon>eudicotyledons</taxon>
        <taxon>Gunneridae</taxon>
        <taxon>Pentapetalae</taxon>
        <taxon>asterids</taxon>
        <taxon>lamiids</taxon>
        <taxon>Solanales</taxon>
        <taxon>Solanaceae</taxon>
        <taxon>Solanoideae</taxon>
        <taxon>Datureae</taxon>
        <taxon>Datura</taxon>
    </lineage>
</organism>
<evidence type="ECO:0000313" key="1">
    <source>
        <dbReference type="EMBL" id="MCD7469571.1"/>
    </source>
</evidence>